<accession>A0A2S7T0F8</accession>
<comment type="caution">
    <text evidence="1">The sequence shown here is derived from an EMBL/GenBank/DDBJ whole genome shotgun (WGS) entry which is preliminary data.</text>
</comment>
<dbReference type="Proteomes" id="UP000239872">
    <property type="component" value="Unassembled WGS sequence"/>
</dbReference>
<dbReference type="AlphaFoldDB" id="A0A2S7T0F8"/>
<gene>
    <name evidence="1" type="ORF">CJD36_002815</name>
</gene>
<protein>
    <submittedName>
        <fullName evidence="1">Uncharacterized protein</fullName>
    </submittedName>
</protein>
<reference evidence="1 2" key="1">
    <citation type="submission" date="2018-01" db="EMBL/GenBank/DDBJ databases">
        <title>A novel member of the phylum Bacteroidetes isolated from glacier ice.</title>
        <authorList>
            <person name="Liu Q."/>
            <person name="Xin Y.-H."/>
        </authorList>
    </citation>
    <scope>NUCLEOTIDE SEQUENCE [LARGE SCALE GENOMIC DNA]</scope>
    <source>
        <strain evidence="1 2">RB1R16</strain>
    </source>
</reference>
<dbReference type="EMBL" id="PPSL01000001">
    <property type="protein sequence ID" value="PQJ12693.1"/>
    <property type="molecule type" value="Genomic_DNA"/>
</dbReference>
<organism evidence="1 2">
    <name type="scientific">Flavipsychrobacter stenotrophus</name>
    <dbReference type="NCBI Taxonomy" id="2077091"/>
    <lineage>
        <taxon>Bacteria</taxon>
        <taxon>Pseudomonadati</taxon>
        <taxon>Bacteroidota</taxon>
        <taxon>Chitinophagia</taxon>
        <taxon>Chitinophagales</taxon>
        <taxon>Chitinophagaceae</taxon>
        <taxon>Flavipsychrobacter</taxon>
    </lineage>
</organism>
<proteinExistence type="predicted"/>
<sequence>MGDLTFLVCVVWVFGCVQLLYPTAYLLFFVPEGSGCTSCRPAISGINSERNKENGHPESFRDELLRTQKEPGCALLWLARPLFASSANASCSAAVVVNFELMPDGNENLNRAWG</sequence>
<name>A0A2S7T0F8_9BACT</name>
<keyword evidence="2" id="KW-1185">Reference proteome</keyword>
<evidence type="ECO:0000313" key="2">
    <source>
        <dbReference type="Proteomes" id="UP000239872"/>
    </source>
</evidence>
<evidence type="ECO:0000313" key="1">
    <source>
        <dbReference type="EMBL" id="PQJ12693.1"/>
    </source>
</evidence>